<evidence type="ECO:0000256" key="2">
    <source>
        <dbReference type="SAM" id="Phobius"/>
    </source>
</evidence>
<keyword evidence="2" id="KW-0472">Membrane</keyword>
<reference evidence="4" key="2">
    <citation type="submission" date="2020-02" db="EMBL/GenBank/DDBJ databases">
        <authorList>
            <person name="Matsumoto Y."/>
            <person name="Motooka D."/>
            <person name="Nakamura S."/>
        </authorList>
    </citation>
    <scope>NUCLEOTIDE SEQUENCE</scope>
    <source>
        <strain evidence="4">JCM 13671</strain>
    </source>
</reference>
<feature type="compositionally biased region" description="Pro residues" evidence="1">
    <location>
        <begin position="29"/>
        <end position="85"/>
    </location>
</feature>
<dbReference type="Proteomes" id="UP000466931">
    <property type="component" value="Chromosome"/>
</dbReference>
<evidence type="ECO:0000256" key="1">
    <source>
        <dbReference type="SAM" id="MobiDB-lite"/>
    </source>
</evidence>
<keyword evidence="5" id="KW-1185">Reference proteome</keyword>
<accession>A0A7I7XSS0</accession>
<name>A0A7I7XSS0_9MYCO</name>
<feature type="compositionally biased region" description="Low complexity" evidence="1">
    <location>
        <begin position="10"/>
        <end position="28"/>
    </location>
</feature>
<dbReference type="InterPro" id="IPR025241">
    <property type="entry name" value="DUF4190"/>
</dbReference>
<keyword evidence="2" id="KW-1133">Transmembrane helix</keyword>
<dbReference type="OrthoDB" id="4462868at2"/>
<dbReference type="RefSeq" id="WP_085154038.1">
    <property type="nucleotide sequence ID" value="NZ_AP022612.1"/>
</dbReference>
<evidence type="ECO:0000313" key="4">
    <source>
        <dbReference type="EMBL" id="BBZ32309.1"/>
    </source>
</evidence>
<sequence>MTTPPPGTPGDPNGEQSQPDPYSPVDYPAYPPPPSAYPPPPSYPSSYPPPPSGGYPPPPSSGYPPPPAGAYPPPPSGYPASYPPQPSGGYSAPGAYPPAAGGYPAPYPGSANPYDPYGQQRPTGTNTMAIASLATSAGGLVLTLLCCAFIVAPIVGIVLGVVALNQIKTTGQPGRGLAIAGIVVGALTLLLALILVIAVGAVGLNSPDYSSI</sequence>
<dbReference type="AlphaFoldDB" id="A0A7I7XSS0"/>
<feature type="transmembrane region" description="Helical" evidence="2">
    <location>
        <begin position="140"/>
        <end position="164"/>
    </location>
</feature>
<proteinExistence type="predicted"/>
<gene>
    <name evidence="4" type="ORF">MCNF_09140</name>
</gene>
<protein>
    <recommendedName>
        <fullName evidence="3">DUF4190 domain-containing protein</fullName>
    </recommendedName>
</protein>
<feature type="region of interest" description="Disordered" evidence="1">
    <location>
        <begin position="1"/>
        <end position="85"/>
    </location>
</feature>
<dbReference type="EMBL" id="AP022612">
    <property type="protein sequence ID" value="BBZ32309.1"/>
    <property type="molecule type" value="Genomic_DNA"/>
</dbReference>
<feature type="transmembrane region" description="Helical" evidence="2">
    <location>
        <begin position="176"/>
        <end position="204"/>
    </location>
</feature>
<organism evidence="4 5">
    <name type="scientific">Mycolicibacterium confluentis</name>
    <dbReference type="NCBI Taxonomy" id="28047"/>
    <lineage>
        <taxon>Bacteria</taxon>
        <taxon>Bacillati</taxon>
        <taxon>Actinomycetota</taxon>
        <taxon>Actinomycetes</taxon>
        <taxon>Mycobacteriales</taxon>
        <taxon>Mycobacteriaceae</taxon>
        <taxon>Mycolicibacterium</taxon>
    </lineage>
</organism>
<keyword evidence="2" id="KW-0812">Transmembrane</keyword>
<evidence type="ECO:0000259" key="3">
    <source>
        <dbReference type="Pfam" id="PF13828"/>
    </source>
</evidence>
<dbReference type="Pfam" id="PF13828">
    <property type="entry name" value="DUF4190"/>
    <property type="match status" value="1"/>
</dbReference>
<feature type="domain" description="DUF4190" evidence="3">
    <location>
        <begin position="128"/>
        <end position="195"/>
    </location>
</feature>
<reference evidence="4" key="1">
    <citation type="journal article" date="2019" name="Emerg. Microbes Infect.">
        <title>Comprehensive subspecies identification of 175 nontuberculous mycobacteria species based on 7547 genomic profiles.</title>
        <authorList>
            <person name="Matsumoto Y."/>
            <person name="Kinjo T."/>
            <person name="Motooka D."/>
            <person name="Nabeya D."/>
            <person name="Jung N."/>
            <person name="Uechi K."/>
            <person name="Horii T."/>
            <person name="Iida T."/>
            <person name="Fujita J."/>
            <person name="Nakamura S."/>
        </authorList>
    </citation>
    <scope>NUCLEOTIDE SEQUENCE [LARGE SCALE GENOMIC DNA]</scope>
    <source>
        <strain evidence="4">JCM 13671</strain>
    </source>
</reference>
<evidence type="ECO:0000313" key="5">
    <source>
        <dbReference type="Proteomes" id="UP000466931"/>
    </source>
</evidence>